<name>A0A100WH77_MYCCR</name>
<dbReference type="EMBL" id="BCSY01000076">
    <property type="protein sequence ID" value="GAS97839.1"/>
    <property type="molecule type" value="Genomic_DNA"/>
</dbReference>
<accession>A0A100WH77</accession>
<dbReference type="PANTHER" id="PTHR34853">
    <property type="match status" value="1"/>
</dbReference>
<dbReference type="STRING" id="228230.RMCC_4805"/>
<organism evidence="2 3">
    <name type="scientific">Mycolicibacterium canariasense</name>
    <name type="common">Mycobacterium canariasense</name>
    <dbReference type="NCBI Taxonomy" id="228230"/>
    <lineage>
        <taxon>Bacteria</taxon>
        <taxon>Bacillati</taxon>
        <taxon>Actinomycetota</taxon>
        <taxon>Actinomycetes</taxon>
        <taxon>Mycobacteriales</taxon>
        <taxon>Mycobacteriaceae</taxon>
        <taxon>Mycolicibacterium</taxon>
    </lineage>
</organism>
<dbReference type="PANTHER" id="PTHR34853:SF1">
    <property type="entry name" value="LIPASE 5"/>
    <property type="match status" value="1"/>
</dbReference>
<dbReference type="Gene3D" id="3.40.50.1820">
    <property type="entry name" value="alpha/beta hydrolase"/>
    <property type="match status" value="2"/>
</dbReference>
<gene>
    <name evidence="2" type="ORF">RMCC_4805</name>
</gene>
<comment type="caution">
    <text evidence="2">The sequence shown here is derived from an EMBL/GenBank/DDBJ whole genome shotgun (WGS) entry which is preliminary data.</text>
</comment>
<dbReference type="InterPro" id="IPR029058">
    <property type="entry name" value="AB_hydrolase_fold"/>
</dbReference>
<dbReference type="AlphaFoldDB" id="A0A100WH77"/>
<dbReference type="GO" id="GO:0004806">
    <property type="term" value="F:triacylglycerol lipase activity"/>
    <property type="evidence" value="ECO:0007669"/>
    <property type="project" value="InterPro"/>
</dbReference>
<dbReference type="PIRSF" id="PIRSF029171">
    <property type="entry name" value="Esterase_LipA"/>
    <property type="match status" value="1"/>
</dbReference>
<dbReference type="Pfam" id="PF03583">
    <property type="entry name" value="LIP"/>
    <property type="match status" value="1"/>
</dbReference>
<feature type="chain" id="PRO_5007090190" description="Secretory lipase" evidence="1">
    <location>
        <begin position="23"/>
        <end position="409"/>
    </location>
</feature>
<evidence type="ECO:0000313" key="2">
    <source>
        <dbReference type="EMBL" id="GAS97839.1"/>
    </source>
</evidence>
<dbReference type="GO" id="GO:0016042">
    <property type="term" value="P:lipid catabolic process"/>
    <property type="evidence" value="ECO:0007669"/>
    <property type="project" value="InterPro"/>
</dbReference>
<protein>
    <recommendedName>
        <fullName evidence="4">Secretory lipase</fullName>
    </recommendedName>
</protein>
<sequence>MTHGALRTLAGLLTGLLVGACATTSATGAARLEPLQYSRDMPSIGSQAWSTRGTLVSSSTETAFDLSALPPGSGAHTMIYRSISGITGAPTVVSGAVFTPPGAPPEGGWPLIGYAHGTVGVTPECGPTHDPRLFGDIKAVAIQLAQGYAVAYTDYAGLGDTPQDGVTPQAHAYLEPKSAAFNVIDAVRAARLVVPELSSRWVALGASQGGSAAWAAAEYDDAYGEGTDLLGAAAIVPALDVSGIVHRAQNATLTVDQLYLYPYIVDGLAGVDPAIRPDDYLHGQLEASRQLLLSCGEAAIQRKGRLAESLSQSDARPDSVLAADRLKRRLTAYALPQQPSKLPILAVYGGADDTVPPEWTEVAMGRACSLGDTVLRVRLEGQGHTLDPGALLGQWVSDRFAGVPAKGNC</sequence>
<feature type="signal peptide" evidence="1">
    <location>
        <begin position="1"/>
        <end position="22"/>
    </location>
</feature>
<evidence type="ECO:0000313" key="3">
    <source>
        <dbReference type="Proteomes" id="UP000069443"/>
    </source>
</evidence>
<dbReference type="OrthoDB" id="9798122at2"/>
<dbReference type="Proteomes" id="UP000069443">
    <property type="component" value="Unassembled WGS sequence"/>
</dbReference>
<dbReference type="PROSITE" id="PS51257">
    <property type="entry name" value="PROKAR_LIPOPROTEIN"/>
    <property type="match status" value="1"/>
</dbReference>
<keyword evidence="3" id="KW-1185">Reference proteome</keyword>
<dbReference type="SUPFAM" id="SSF53474">
    <property type="entry name" value="alpha/beta-Hydrolases"/>
    <property type="match status" value="1"/>
</dbReference>
<dbReference type="RefSeq" id="WP_062658659.1">
    <property type="nucleotide sequence ID" value="NZ_BCSY01000076.1"/>
</dbReference>
<evidence type="ECO:0008006" key="4">
    <source>
        <dbReference type="Google" id="ProtNLM"/>
    </source>
</evidence>
<dbReference type="InterPro" id="IPR005152">
    <property type="entry name" value="Lipase_secreted"/>
</dbReference>
<keyword evidence="1" id="KW-0732">Signal</keyword>
<reference evidence="3" key="1">
    <citation type="journal article" date="2016" name="Genome Announc.">
        <title>Draft Genome Sequences of Five Rapidly Growing Mycobacterium Species, M. thermoresistibile, M. fortuitum subsp. acetamidolyticum, M. canariasense, M. brisbanense, and M. novocastrense.</title>
        <authorList>
            <person name="Katahira K."/>
            <person name="Ogura Y."/>
            <person name="Gotoh Y."/>
            <person name="Hayashi T."/>
        </authorList>
    </citation>
    <scope>NUCLEOTIDE SEQUENCE [LARGE SCALE GENOMIC DNA]</scope>
    <source>
        <strain evidence="3">JCM15298</strain>
    </source>
</reference>
<reference evidence="3" key="2">
    <citation type="submission" date="2016-02" db="EMBL/GenBank/DDBJ databases">
        <title>Draft genome sequence of five rapidly growing Mycobacterium species.</title>
        <authorList>
            <person name="Katahira K."/>
            <person name="Gotou Y."/>
            <person name="Iida K."/>
            <person name="Ogura Y."/>
            <person name="Hayashi T."/>
        </authorList>
    </citation>
    <scope>NUCLEOTIDE SEQUENCE [LARGE SCALE GENOMIC DNA]</scope>
    <source>
        <strain evidence="3">JCM15298</strain>
    </source>
</reference>
<evidence type="ECO:0000256" key="1">
    <source>
        <dbReference type="SAM" id="SignalP"/>
    </source>
</evidence>
<proteinExistence type="predicted"/>